<evidence type="ECO:0000259" key="1">
    <source>
        <dbReference type="Pfam" id="PF13492"/>
    </source>
</evidence>
<dbReference type="InterPro" id="IPR029016">
    <property type="entry name" value="GAF-like_dom_sf"/>
</dbReference>
<dbReference type="SUPFAM" id="SSF55781">
    <property type="entry name" value="GAF domain-like"/>
    <property type="match status" value="2"/>
</dbReference>
<proteinExistence type="predicted"/>
<organism evidence="2 3">
    <name type="scientific">Metabacillus sediminis</name>
    <dbReference type="NCBI Taxonomy" id="3117746"/>
    <lineage>
        <taxon>Bacteria</taxon>
        <taxon>Bacillati</taxon>
        <taxon>Bacillota</taxon>
        <taxon>Bacilli</taxon>
        <taxon>Bacillales</taxon>
        <taxon>Bacillaceae</taxon>
        <taxon>Metabacillus</taxon>
    </lineage>
</organism>
<dbReference type="Proteomes" id="UP001377337">
    <property type="component" value="Chromosome"/>
</dbReference>
<dbReference type="EMBL" id="CP147407">
    <property type="protein sequence ID" value="WXB97624.1"/>
    <property type="molecule type" value="Genomic_DNA"/>
</dbReference>
<dbReference type="Gene3D" id="3.30.450.40">
    <property type="match status" value="2"/>
</dbReference>
<name>A0ABZ2NJD9_9BACI</name>
<keyword evidence="3" id="KW-1185">Reference proteome</keyword>
<sequence>MSLEKSYRYEILLQAIEVFTQRYDKSALFEFAFDFANQLLTLGQSALFIREDDRLTLIHTRNYDIQDYHIPVTEKLNRLPLYHGRPISSHQLNTYFSEEFIRDFSAAHVIPLINDTHLVGLIVTDGKSAGEFSKDDEISSTIMMSLVNSSLENNQRFLDFQSINQELDRKVFSLFVLNQSIKALLSELNVRKLYEMATDVFSEISGSRVTSFGIYDPLTHRIKLKGYRNVHSFHRLYAELKMKEIQSCPNRIVISMKEDSDLLDQLFEDTSALLELEAEYIILIQKERLIGLVTLSDSRQNTHYDSGTIELIETLASSTYIALNNAQLFEKQEKQKREAESKLNVLQMYNRLIRTINSCRTREELLKLSISTLELGFGVSKAFFAFDNGKAYEVAECTGADLAGETFVFEDHVGQNIQDEIYYDYFANRLNTCFADESFCEKLGESTGIVIAPIQMNPEYNYNGQVHRPYGYLIVTQTAENLKEEEILLIDTITRNITPLIYHMDQKETFIFSES</sequence>
<reference evidence="2 3" key="1">
    <citation type="submission" date="2024-02" db="EMBL/GenBank/DDBJ databases">
        <title>Seven novel Bacillus-like species.</title>
        <authorList>
            <person name="Liu G."/>
        </authorList>
    </citation>
    <scope>NUCLEOTIDE SEQUENCE [LARGE SCALE GENOMIC DNA]</scope>
    <source>
        <strain evidence="2 3">FJAT-52054</strain>
    </source>
</reference>
<dbReference type="InterPro" id="IPR003018">
    <property type="entry name" value="GAF"/>
</dbReference>
<evidence type="ECO:0000313" key="2">
    <source>
        <dbReference type="EMBL" id="WXB97624.1"/>
    </source>
</evidence>
<dbReference type="Pfam" id="PF13492">
    <property type="entry name" value="GAF_3"/>
    <property type="match status" value="1"/>
</dbReference>
<evidence type="ECO:0000313" key="3">
    <source>
        <dbReference type="Proteomes" id="UP001377337"/>
    </source>
</evidence>
<protein>
    <submittedName>
        <fullName evidence="2">GAF domain-containing protein</fullName>
    </submittedName>
</protein>
<dbReference type="RefSeq" id="WP_338780183.1">
    <property type="nucleotide sequence ID" value="NZ_CP147407.1"/>
</dbReference>
<feature type="domain" description="GAF" evidence="1">
    <location>
        <begin position="28"/>
        <end position="153"/>
    </location>
</feature>
<accession>A0ABZ2NJD9</accession>
<gene>
    <name evidence="2" type="ORF">WCV65_03725</name>
</gene>